<dbReference type="InterPro" id="IPR007484">
    <property type="entry name" value="Peptidase_M28"/>
</dbReference>
<dbReference type="InterPro" id="IPR039373">
    <property type="entry name" value="Peptidase_M28B"/>
</dbReference>
<dbReference type="Gene3D" id="3.50.30.30">
    <property type="match status" value="1"/>
</dbReference>
<proteinExistence type="inferred from homology"/>
<protein>
    <recommendedName>
        <fullName evidence="10">Heterokaryon incompatibility domain-containing protein</fullName>
    </recommendedName>
</protein>
<evidence type="ECO:0000259" key="6">
    <source>
        <dbReference type="Pfam" id="PF04389"/>
    </source>
</evidence>
<evidence type="ECO:0000259" key="4">
    <source>
        <dbReference type="Pfam" id="PF02225"/>
    </source>
</evidence>
<feature type="compositionally biased region" description="Basic and acidic residues" evidence="2">
    <location>
        <begin position="830"/>
        <end position="846"/>
    </location>
</feature>
<dbReference type="Gene3D" id="1.20.930.40">
    <property type="entry name" value="Transferrin receptor-like, dimerisation domain"/>
    <property type="match status" value="1"/>
</dbReference>
<dbReference type="PANTHER" id="PTHR10404:SF46">
    <property type="entry name" value="VACUOLAR PROTEIN SORTING-ASSOCIATED PROTEIN 70"/>
    <property type="match status" value="1"/>
</dbReference>
<dbReference type="Proteomes" id="UP000481858">
    <property type="component" value="Unassembled WGS sequence"/>
</dbReference>
<evidence type="ECO:0008006" key="10">
    <source>
        <dbReference type="Google" id="ProtNLM"/>
    </source>
</evidence>
<dbReference type="InterPro" id="IPR036757">
    <property type="entry name" value="TFR-like_dimer_dom_sf"/>
</dbReference>
<dbReference type="PANTHER" id="PTHR10404">
    <property type="entry name" value="N-ACETYLATED-ALPHA-LINKED ACIDIC DIPEPTIDASE"/>
    <property type="match status" value="1"/>
</dbReference>
<dbReference type="InterPro" id="IPR046450">
    <property type="entry name" value="PA_dom_sf"/>
</dbReference>
<name>A0A7C8MSS2_9PEZI</name>
<dbReference type="SUPFAM" id="SSF47672">
    <property type="entry name" value="Transferrin receptor-like dimerisation domain"/>
    <property type="match status" value="1"/>
</dbReference>
<sequence>MSWNIRIQLIFAALITLCPACLHEHHFQASGLAKRQSTPLSPLNPEEKILVDSVSNVSISEWSYYYTHGYHVAGKNMTMAEWTADRWRENGWNASVVSYNVYLNYPVNKSLSLTYSNGSTFQPLLEEAVLDVDDTTSYPNRVPTFHGYSASGSAEAEFVYVGRGQQDDFARLKELGVPLEGKIAISRYGGPFRGLKVKNAQANGMVGAILFTDTGDDGDITEAKGYAAYPEGPARNPTAVQRGSVQYLSIYPGDPTTPGYPSREDSPRADPQTVMPKIPSIPISYVDAIPILAALDGHGVDGETVNRTRWVGALNVSYSTGPAPGTTINMRNLMEDTHTDIWDSIGVINGTNPDETIVIGNHRDAWIIGGAADPNSGTAIIVELSRAFGKLLAQGWRPKRNIVLCSWDAEEYGLVGSTEWVEEYIPWLTDTAVSYLNIDVGASGSWPHISATPELHGISTDVMKKVPWMDTNRTMYDAWIEYTGGGIGVLGSGSDYTSFVHKGIGAIDMGAGGGSSDPIYHYHSNYDSYHWMSNFGDPEFLAHKYMTKYLTLLAYNLATAELLPLNVSNWATQMEIYYGDLVETIKSTSDTLDISLLRSALDEFSSKTREIEALEQQAIANQDVALTTLVNHKKRDFQRGFVSQGGLPDREFYQNLIFAPGLDTGYAPTTFPGITESFLAGNLSVAADPLSTTGNEIRILVIEPPSPEDNRIQCRLEHASLFNLDNDFVALSYYWGDHNTLKRILLSGDLIPITFNLYKALEELRRRGFYRVWADNLCINQYDDEERSQQVLRMGAIYRSASMVFAHLRGPGIAWQQALAEAVHRITRRADAPRRTERQARLQAKRDARKKKRSTKNQSVDQEIQHRSMDRTEISTSFAERRAMELSAAEETALFLFLDSPYWRRAWIIQEISINPRLTIVWGRQTFDLSQILQAFSLLSNYIRGKREKVWNHIQCLYKIRTSQLALKPLSLVEALGLCYLAKSQFIRDHVFALLGLAHDGAYLVPFPSYTLPQEDINRDMTIRLIRATGNFDVVVSKGQGIDTWYPNWFDSRRSQGKRPTESGTYTVKGMETKFQARKALLRARFHSDNENALLASHRHHSIENETQETWNTSLHTVGYPAT</sequence>
<feature type="region of interest" description="Disordered" evidence="2">
    <location>
        <begin position="830"/>
        <end position="869"/>
    </location>
</feature>
<dbReference type="Pfam" id="PF02225">
    <property type="entry name" value="PA"/>
    <property type="match status" value="1"/>
</dbReference>
<dbReference type="EMBL" id="WUBL01000033">
    <property type="protein sequence ID" value="KAF2969628.1"/>
    <property type="molecule type" value="Genomic_DNA"/>
</dbReference>
<evidence type="ECO:0000313" key="8">
    <source>
        <dbReference type="EMBL" id="KAF2969628.1"/>
    </source>
</evidence>
<dbReference type="CDD" id="cd08022">
    <property type="entry name" value="M28_PSMA_like"/>
    <property type="match status" value="1"/>
</dbReference>
<dbReference type="Gene3D" id="3.40.630.10">
    <property type="entry name" value="Zn peptidases"/>
    <property type="match status" value="1"/>
</dbReference>
<dbReference type="InParanoid" id="A0A7C8MSS2"/>
<dbReference type="CDD" id="cd02121">
    <property type="entry name" value="PA_GCPII_like"/>
    <property type="match status" value="1"/>
</dbReference>
<dbReference type="InterPro" id="IPR007365">
    <property type="entry name" value="TFR-like_dimer_dom"/>
</dbReference>
<evidence type="ECO:0000313" key="9">
    <source>
        <dbReference type="Proteomes" id="UP000481858"/>
    </source>
</evidence>
<feature type="chain" id="PRO_5029002265" description="Heterokaryon incompatibility domain-containing protein" evidence="3">
    <location>
        <begin position="21"/>
        <end position="1123"/>
    </location>
</feature>
<evidence type="ECO:0000256" key="2">
    <source>
        <dbReference type="SAM" id="MobiDB-lite"/>
    </source>
</evidence>
<dbReference type="FunCoup" id="A0A7C8MSS2">
    <property type="interactions" value="125"/>
</dbReference>
<feature type="region of interest" description="Disordered" evidence="2">
    <location>
        <begin position="251"/>
        <end position="272"/>
    </location>
</feature>
<evidence type="ECO:0000256" key="1">
    <source>
        <dbReference type="ARBA" id="ARBA00005634"/>
    </source>
</evidence>
<dbReference type="SUPFAM" id="SSF52025">
    <property type="entry name" value="PA domain"/>
    <property type="match status" value="1"/>
</dbReference>
<organism evidence="8 9">
    <name type="scientific">Xylaria multiplex</name>
    <dbReference type="NCBI Taxonomy" id="323545"/>
    <lineage>
        <taxon>Eukaryota</taxon>
        <taxon>Fungi</taxon>
        <taxon>Dikarya</taxon>
        <taxon>Ascomycota</taxon>
        <taxon>Pezizomycotina</taxon>
        <taxon>Sordariomycetes</taxon>
        <taxon>Xylariomycetidae</taxon>
        <taxon>Xylariales</taxon>
        <taxon>Xylariaceae</taxon>
        <taxon>Xylaria</taxon>
    </lineage>
</organism>
<comment type="similarity">
    <text evidence="1">Belongs to the peptidase M28 family. M28B subfamily.</text>
</comment>
<feature type="domain" description="Heterokaryon incompatibility" evidence="7">
    <location>
        <begin position="728"/>
        <end position="911"/>
    </location>
</feature>
<dbReference type="OrthoDB" id="5841748at2759"/>
<comment type="caution">
    <text evidence="8">The sequence shown here is derived from an EMBL/GenBank/DDBJ whole genome shotgun (WGS) entry which is preliminary data.</text>
</comment>
<keyword evidence="9" id="KW-1185">Reference proteome</keyword>
<dbReference type="Pfam" id="PF04253">
    <property type="entry name" value="TFR_dimer"/>
    <property type="match status" value="1"/>
</dbReference>
<dbReference type="GO" id="GO:0004180">
    <property type="term" value="F:carboxypeptidase activity"/>
    <property type="evidence" value="ECO:0007669"/>
    <property type="project" value="TreeGrafter"/>
</dbReference>
<feature type="domain" description="Peptidase M28" evidence="6">
    <location>
        <begin position="345"/>
        <end position="530"/>
    </location>
</feature>
<dbReference type="Pfam" id="PF06985">
    <property type="entry name" value="HET"/>
    <property type="match status" value="1"/>
</dbReference>
<feature type="signal peptide" evidence="3">
    <location>
        <begin position="1"/>
        <end position="20"/>
    </location>
</feature>
<evidence type="ECO:0000256" key="3">
    <source>
        <dbReference type="SAM" id="SignalP"/>
    </source>
</evidence>
<reference evidence="8 9" key="1">
    <citation type="submission" date="2019-12" db="EMBL/GenBank/DDBJ databases">
        <title>Draft genome sequence of the ascomycete Xylaria multiplex DSM 110363.</title>
        <authorList>
            <person name="Buettner E."/>
            <person name="Kellner H."/>
        </authorList>
    </citation>
    <scope>NUCLEOTIDE SEQUENCE [LARGE SCALE GENOMIC DNA]</scope>
    <source>
        <strain evidence="8 9">DSM 110363</strain>
    </source>
</reference>
<feature type="domain" description="Transferrin receptor-like dimerisation" evidence="5">
    <location>
        <begin position="593"/>
        <end position="694"/>
    </location>
</feature>
<accession>A0A7C8MSS2</accession>
<gene>
    <name evidence="8" type="ORF">GQX73_g3883</name>
</gene>
<dbReference type="Pfam" id="PF04389">
    <property type="entry name" value="Peptidase_M28"/>
    <property type="match status" value="1"/>
</dbReference>
<dbReference type="AlphaFoldDB" id="A0A7C8MSS2"/>
<evidence type="ECO:0000259" key="5">
    <source>
        <dbReference type="Pfam" id="PF04253"/>
    </source>
</evidence>
<evidence type="ECO:0000259" key="7">
    <source>
        <dbReference type="Pfam" id="PF06985"/>
    </source>
</evidence>
<dbReference type="FunFam" id="3.40.630.10:FF:000101">
    <property type="entry name" value="N-acetylated alpha-linked acidic dipeptidase like 1"/>
    <property type="match status" value="1"/>
</dbReference>
<dbReference type="FunFam" id="3.50.30.30:FF:000008">
    <property type="entry name" value="Glutamate carboxypeptidase 2"/>
    <property type="match status" value="1"/>
</dbReference>
<dbReference type="InterPro" id="IPR003137">
    <property type="entry name" value="PA_domain"/>
</dbReference>
<feature type="domain" description="PA" evidence="4">
    <location>
        <begin position="160"/>
        <end position="233"/>
    </location>
</feature>
<dbReference type="SUPFAM" id="SSF53187">
    <property type="entry name" value="Zn-dependent exopeptidases"/>
    <property type="match status" value="1"/>
</dbReference>
<keyword evidence="3" id="KW-0732">Signal</keyword>
<dbReference type="InterPro" id="IPR010730">
    <property type="entry name" value="HET"/>
</dbReference>